<dbReference type="EMBL" id="BPQJ01000018">
    <property type="protein sequence ID" value="GJD63676.1"/>
    <property type="molecule type" value="Genomic_DNA"/>
</dbReference>
<keyword evidence="2" id="KW-1185">Reference proteome</keyword>
<evidence type="ECO:0000313" key="2">
    <source>
        <dbReference type="Proteomes" id="UP001055286"/>
    </source>
</evidence>
<comment type="caution">
    <text evidence="1">The sequence shown here is derived from an EMBL/GenBank/DDBJ whole genome shotgun (WGS) entry which is preliminary data.</text>
</comment>
<accession>A0AA37HCZ5</accession>
<organism evidence="1 2">
    <name type="scientific">Methylobacterium frigidaeris</name>
    <dbReference type="NCBI Taxonomy" id="2038277"/>
    <lineage>
        <taxon>Bacteria</taxon>
        <taxon>Pseudomonadati</taxon>
        <taxon>Pseudomonadota</taxon>
        <taxon>Alphaproteobacteria</taxon>
        <taxon>Hyphomicrobiales</taxon>
        <taxon>Methylobacteriaceae</taxon>
        <taxon>Methylobacterium</taxon>
    </lineage>
</organism>
<reference evidence="1" key="2">
    <citation type="submission" date="2021-08" db="EMBL/GenBank/DDBJ databases">
        <authorList>
            <person name="Tani A."/>
            <person name="Ola A."/>
            <person name="Ogura Y."/>
            <person name="Katsura K."/>
            <person name="Hayashi T."/>
        </authorList>
    </citation>
    <scope>NUCLEOTIDE SEQUENCE</scope>
    <source>
        <strain evidence="1">JCM 32048</strain>
    </source>
</reference>
<dbReference type="AlphaFoldDB" id="A0AA37HCZ5"/>
<gene>
    <name evidence="1" type="ORF">MPEAHAMD_3847</name>
</gene>
<reference evidence="1" key="1">
    <citation type="journal article" date="2016" name="Front. Microbiol.">
        <title>Genome Sequence of the Piezophilic, Mesophilic Sulfate-Reducing Bacterium Desulfovibrio indicus J2T.</title>
        <authorList>
            <person name="Cao J."/>
            <person name="Maignien L."/>
            <person name="Shao Z."/>
            <person name="Alain K."/>
            <person name="Jebbar M."/>
        </authorList>
    </citation>
    <scope>NUCLEOTIDE SEQUENCE</scope>
    <source>
        <strain evidence="1">JCM 32048</strain>
    </source>
</reference>
<protein>
    <submittedName>
        <fullName evidence="1">Uncharacterized protein</fullName>
    </submittedName>
</protein>
<proteinExistence type="predicted"/>
<evidence type="ECO:0000313" key="1">
    <source>
        <dbReference type="EMBL" id="GJD63676.1"/>
    </source>
</evidence>
<dbReference type="Proteomes" id="UP001055286">
    <property type="component" value="Unassembled WGS sequence"/>
</dbReference>
<sequence>MFAVVGMLHGTPYTSLPTILLGEVRKARLDLFGRCPICYPKATIPAMEMPLPYDLDMNAIGHRMRCTDCGRRGGMDVSPIARGGCATCERLAKRIGYHGGLGLFEMRHNQQRKSRSLFDPIFVVYLLLFG</sequence>
<name>A0AA37HCZ5_9HYPH</name>